<dbReference type="HOGENOM" id="CLU_270466_0_0_1"/>
<dbReference type="AlphaFoldDB" id="L1JBA9"/>
<evidence type="ECO:0000313" key="10">
    <source>
        <dbReference type="EnsemblProtists" id="EKX45404"/>
    </source>
</evidence>
<dbReference type="Proteomes" id="UP000011087">
    <property type="component" value="Unassembled WGS sequence"/>
</dbReference>
<comment type="subcellular location">
    <subcellularLocation>
        <location evidence="1">Membrane</location>
        <topology evidence="1">Single-pass type II membrane protein</topology>
    </subcellularLocation>
</comment>
<evidence type="ECO:0000256" key="6">
    <source>
        <dbReference type="ARBA" id="ARBA00023180"/>
    </source>
</evidence>
<accession>L1JBA9</accession>
<dbReference type="GeneID" id="17302028"/>
<reference evidence="9 11" key="1">
    <citation type="journal article" date="2012" name="Nature">
        <title>Algal genomes reveal evolutionary mosaicism and the fate of nucleomorphs.</title>
        <authorList>
            <consortium name="DOE Joint Genome Institute"/>
            <person name="Curtis B.A."/>
            <person name="Tanifuji G."/>
            <person name="Burki F."/>
            <person name="Gruber A."/>
            <person name="Irimia M."/>
            <person name="Maruyama S."/>
            <person name="Arias M.C."/>
            <person name="Ball S.G."/>
            <person name="Gile G.H."/>
            <person name="Hirakawa Y."/>
            <person name="Hopkins J.F."/>
            <person name="Kuo A."/>
            <person name="Rensing S.A."/>
            <person name="Schmutz J."/>
            <person name="Symeonidi A."/>
            <person name="Elias M."/>
            <person name="Eveleigh R.J."/>
            <person name="Herman E.K."/>
            <person name="Klute M.J."/>
            <person name="Nakayama T."/>
            <person name="Obornik M."/>
            <person name="Reyes-Prieto A."/>
            <person name="Armbrust E.V."/>
            <person name="Aves S.J."/>
            <person name="Beiko R.G."/>
            <person name="Coutinho P."/>
            <person name="Dacks J.B."/>
            <person name="Durnford D.G."/>
            <person name="Fast N.M."/>
            <person name="Green B.R."/>
            <person name="Grisdale C.J."/>
            <person name="Hempel F."/>
            <person name="Henrissat B."/>
            <person name="Hoppner M.P."/>
            <person name="Ishida K."/>
            <person name="Kim E."/>
            <person name="Koreny L."/>
            <person name="Kroth P.G."/>
            <person name="Liu Y."/>
            <person name="Malik S.B."/>
            <person name="Maier U.G."/>
            <person name="McRose D."/>
            <person name="Mock T."/>
            <person name="Neilson J.A."/>
            <person name="Onodera N.T."/>
            <person name="Poole A.M."/>
            <person name="Pritham E.J."/>
            <person name="Richards T.A."/>
            <person name="Rocap G."/>
            <person name="Roy S.W."/>
            <person name="Sarai C."/>
            <person name="Schaack S."/>
            <person name="Shirato S."/>
            <person name="Slamovits C.H."/>
            <person name="Spencer D.F."/>
            <person name="Suzuki S."/>
            <person name="Worden A.Z."/>
            <person name="Zauner S."/>
            <person name="Barry K."/>
            <person name="Bell C."/>
            <person name="Bharti A.K."/>
            <person name="Crow J.A."/>
            <person name="Grimwood J."/>
            <person name="Kramer R."/>
            <person name="Lindquist E."/>
            <person name="Lucas S."/>
            <person name="Salamov A."/>
            <person name="McFadden G.I."/>
            <person name="Lane C.E."/>
            <person name="Keeling P.J."/>
            <person name="Gray M.W."/>
            <person name="Grigoriev I.V."/>
            <person name="Archibald J.M."/>
        </authorList>
    </citation>
    <scope>NUCLEOTIDE SEQUENCE</scope>
    <source>
        <strain evidence="9 11">CCMP2712</strain>
    </source>
</reference>
<keyword evidence="4" id="KW-1133">Transmembrane helix</keyword>
<proteinExistence type="predicted"/>
<feature type="signal peptide" evidence="8">
    <location>
        <begin position="1"/>
        <end position="19"/>
    </location>
</feature>
<dbReference type="RefSeq" id="XP_005832384.1">
    <property type="nucleotide sequence ID" value="XM_005832327.1"/>
</dbReference>
<dbReference type="OrthoDB" id="411524at2759"/>
<feature type="chain" id="PRO_5008771210" evidence="8">
    <location>
        <begin position="20"/>
        <end position="1204"/>
    </location>
</feature>
<evidence type="ECO:0000256" key="3">
    <source>
        <dbReference type="ARBA" id="ARBA00022968"/>
    </source>
</evidence>
<organism evidence="9">
    <name type="scientific">Guillardia theta (strain CCMP2712)</name>
    <name type="common">Cryptophyte</name>
    <dbReference type="NCBI Taxonomy" id="905079"/>
    <lineage>
        <taxon>Eukaryota</taxon>
        <taxon>Cryptophyceae</taxon>
        <taxon>Pyrenomonadales</taxon>
        <taxon>Geminigeraceae</taxon>
        <taxon>Guillardia</taxon>
    </lineage>
</organism>
<evidence type="ECO:0000256" key="4">
    <source>
        <dbReference type="ARBA" id="ARBA00022989"/>
    </source>
</evidence>
<evidence type="ECO:0000256" key="7">
    <source>
        <dbReference type="SAM" id="MobiDB-lite"/>
    </source>
</evidence>
<evidence type="ECO:0000313" key="9">
    <source>
        <dbReference type="EMBL" id="EKX45404.1"/>
    </source>
</evidence>
<keyword evidence="3" id="KW-0735">Signal-anchor</keyword>
<dbReference type="eggNOG" id="KOG3765">
    <property type="taxonomic scope" value="Eukaryota"/>
</dbReference>
<evidence type="ECO:0000256" key="8">
    <source>
        <dbReference type="SAM" id="SignalP"/>
    </source>
</evidence>
<reference evidence="10" key="3">
    <citation type="submission" date="2015-06" db="UniProtKB">
        <authorList>
            <consortium name="EnsemblProtists"/>
        </authorList>
    </citation>
    <scope>IDENTIFICATION</scope>
</reference>
<keyword evidence="5" id="KW-0472">Membrane</keyword>
<gene>
    <name evidence="9" type="ORF">GUITHDRAFT_163273</name>
</gene>
<protein>
    <submittedName>
        <fullName evidence="9 10">Uncharacterized protein</fullName>
    </submittedName>
</protein>
<feature type="compositionally biased region" description="Basic and acidic residues" evidence="7">
    <location>
        <begin position="328"/>
        <end position="343"/>
    </location>
</feature>
<dbReference type="EnsemblProtists" id="EKX45404">
    <property type="protein sequence ID" value="EKX45404"/>
    <property type="gene ID" value="GUITHDRAFT_163273"/>
</dbReference>
<dbReference type="Pfam" id="PF13896">
    <property type="entry name" value="Glyco_transf_49"/>
    <property type="match status" value="1"/>
</dbReference>
<sequence length="1204" mass="135352">MGLLAELLVAALLIMGMRGEGREEGRMGGGSDVRRSVQDSMIYISTKVPEIEANQAHTFPVHVGGLIDGFQYRMLLIVSQGGEFVHAEERMIENVSEVHPTLPPLQPSMNEYAVSISILDPSLDRDKEEALLARLIRHIKVSNKESSVKASRRDWDCQTVLETYDAASDTRCESRAAAAAKVAAATVGTVDRAVVIYNLAHRWRGPLSVVFYTSTEEEREIVRTFVREELIRASKSYCKSLWVQLVSDCKDKNQPDDQFSFPVNKLRFEAINVLPHDYVLYVDADFLPSDNALVEIERGLKEFDELESALLVIPCFMSDADASWPRPVESRRGEGGRGGRGGEESEDETWEVPSIDLSTLKLHMKGRKVRPPGAPFNILSHGATDYARWLRVNGTGRAYEVSYNMWYEPYVVVNRRLWGGMNGGGLFDDRFAFAFADKVQLTYEAAVMGYRFFVLPSVFLIHVPQAAGFRCLPSSPELCALSSKDVGWRAENVGFQASFDLIHFILDLPVWESRPSKPRSRPCFLPPYRILRDLSTKELLSILIPDYSTRSKGWSCCFNVCEHLPVKLLHFAHAFLEQNLLDPDDAATALQHSEALRVGMRKWCADVTPLSGYLVNTRQAQIALERLVLEGGQGEAGAFTHYLEEEGVVTMLKPVREEGEFLLLHADNLPSCDLVGPVYRCLITTVDNSTGMNGFGYRMETHLYEKYSGRTYFSNVSQLKFVGEEEEELAYEFSYQVPRLAGGDFTLTCRLLDEYPDLAPGEELVGARTLALFVDASSSDCQQNTAGADQEVDNSRKQPVEEKVEEKVEEVEQQETREHVCASSEWCVDVVTSPTIAKSIARLRRLTRDPLPLPLRSISMPEIEDFLAARDETVAEARGARQFTDPPSMHVEDNYIPSYEESLYKFWSMLRQGTPFALLRFGDGELALLNGESYQSRIDVVQWSSLSSDRERERMKLLLADAFALAQGCSAAPVLNSSCVYLGLPVYFCAEGTETYLKGGGGRWEWLESYYKQPAIASYLERTHMRFLTQSWLWGNLNYQTTLDMLEDVGRYRRIILVCNEEIRGRSSFDDLPSWISTILTVPGEGLRWFSANFDQVVDQAAWLASSVNDCVFAFAAGPISNLLIPVMWRANQHNTYVDFGGTLDLVVLGRSTRDFHPDTSEGEKTWVKAGGALQPDYDAGKEVVRKVTPEWLESIFNVVKIVV</sequence>
<dbReference type="EMBL" id="JH992999">
    <property type="protein sequence ID" value="EKX45404.1"/>
    <property type="molecule type" value="Genomic_DNA"/>
</dbReference>
<evidence type="ECO:0000256" key="5">
    <source>
        <dbReference type="ARBA" id="ARBA00023136"/>
    </source>
</evidence>
<dbReference type="KEGG" id="gtt:GUITHDRAFT_163273"/>
<dbReference type="GO" id="GO:0016020">
    <property type="term" value="C:membrane"/>
    <property type="evidence" value="ECO:0007669"/>
    <property type="project" value="UniProtKB-SubCell"/>
</dbReference>
<keyword evidence="11" id="KW-1185">Reference proteome</keyword>
<dbReference type="InterPro" id="IPR051292">
    <property type="entry name" value="Xyl/GlcA_transferase"/>
</dbReference>
<feature type="region of interest" description="Disordered" evidence="7">
    <location>
        <begin position="324"/>
        <end position="349"/>
    </location>
</feature>
<dbReference type="PANTHER" id="PTHR12270">
    <property type="entry name" value="GLYCOSYLTRANSFERASE-RELATED"/>
    <property type="match status" value="1"/>
</dbReference>
<name>L1JBA9_GUITC</name>
<keyword evidence="2" id="KW-0812">Transmembrane</keyword>
<evidence type="ECO:0000256" key="1">
    <source>
        <dbReference type="ARBA" id="ARBA00004606"/>
    </source>
</evidence>
<dbReference type="GO" id="GO:0042285">
    <property type="term" value="F:xylosyltransferase activity"/>
    <property type="evidence" value="ECO:0007669"/>
    <property type="project" value="TreeGrafter"/>
</dbReference>
<keyword evidence="8" id="KW-0732">Signal</keyword>
<dbReference type="PaxDb" id="55529-EKX45404"/>
<evidence type="ECO:0000256" key="2">
    <source>
        <dbReference type="ARBA" id="ARBA00022692"/>
    </source>
</evidence>
<dbReference type="PANTHER" id="PTHR12270:SF25">
    <property type="entry name" value="GLYCOSYLTRANSFERASE-LIKE PROTEIN LARGE"/>
    <property type="match status" value="1"/>
</dbReference>
<dbReference type="GO" id="GO:0035269">
    <property type="term" value="P:protein O-linked glycosylation via mannose"/>
    <property type="evidence" value="ECO:0007669"/>
    <property type="project" value="TreeGrafter"/>
</dbReference>
<feature type="region of interest" description="Disordered" evidence="7">
    <location>
        <begin position="783"/>
        <end position="803"/>
    </location>
</feature>
<dbReference type="SUPFAM" id="SSF53448">
    <property type="entry name" value="Nucleotide-diphospho-sugar transferases"/>
    <property type="match status" value="1"/>
</dbReference>
<dbReference type="GO" id="GO:0015020">
    <property type="term" value="F:glucuronosyltransferase activity"/>
    <property type="evidence" value="ECO:0007669"/>
    <property type="project" value="TreeGrafter"/>
</dbReference>
<feature type="compositionally biased region" description="Basic and acidic residues" evidence="7">
    <location>
        <begin position="793"/>
        <end position="803"/>
    </location>
</feature>
<keyword evidence="6" id="KW-0325">Glycoprotein</keyword>
<dbReference type="InterPro" id="IPR029044">
    <property type="entry name" value="Nucleotide-diphossugar_trans"/>
</dbReference>
<reference evidence="11" key="2">
    <citation type="submission" date="2012-11" db="EMBL/GenBank/DDBJ databases">
        <authorList>
            <person name="Kuo A."/>
            <person name="Curtis B.A."/>
            <person name="Tanifuji G."/>
            <person name="Burki F."/>
            <person name="Gruber A."/>
            <person name="Irimia M."/>
            <person name="Maruyama S."/>
            <person name="Arias M.C."/>
            <person name="Ball S.G."/>
            <person name="Gile G.H."/>
            <person name="Hirakawa Y."/>
            <person name="Hopkins J.F."/>
            <person name="Rensing S.A."/>
            <person name="Schmutz J."/>
            <person name="Symeonidi A."/>
            <person name="Elias M."/>
            <person name="Eveleigh R.J."/>
            <person name="Herman E.K."/>
            <person name="Klute M.J."/>
            <person name="Nakayama T."/>
            <person name="Obornik M."/>
            <person name="Reyes-Prieto A."/>
            <person name="Armbrust E.V."/>
            <person name="Aves S.J."/>
            <person name="Beiko R.G."/>
            <person name="Coutinho P."/>
            <person name="Dacks J.B."/>
            <person name="Durnford D.G."/>
            <person name="Fast N.M."/>
            <person name="Green B.R."/>
            <person name="Grisdale C."/>
            <person name="Hempe F."/>
            <person name="Henrissat B."/>
            <person name="Hoppner M.P."/>
            <person name="Ishida K.-I."/>
            <person name="Kim E."/>
            <person name="Koreny L."/>
            <person name="Kroth P.G."/>
            <person name="Liu Y."/>
            <person name="Malik S.-B."/>
            <person name="Maier U.G."/>
            <person name="McRose D."/>
            <person name="Mock T."/>
            <person name="Neilson J.A."/>
            <person name="Onodera N.T."/>
            <person name="Poole A.M."/>
            <person name="Pritham E.J."/>
            <person name="Richards T.A."/>
            <person name="Rocap G."/>
            <person name="Roy S.W."/>
            <person name="Sarai C."/>
            <person name="Schaack S."/>
            <person name="Shirato S."/>
            <person name="Slamovits C.H."/>
            <person name="Spencer D.F."/>
            <person name="Suzuki S."/>
            <person name="Worden A.Z."/>
            <person name="Zauner S."/>
            <person name="Barry K."/>
            <person name="Bell C."/>
            <person name="Bharti A.K."/>
            <person name="Crow J.A."/>
            <person name="Grimwood J."/>
            <person name="Kramer R."/>
            <person name="Lindquist E."/>
            <person name="Lucas S."/>
            <person name="Salamov A."/>
            <person name="McFadden G.I."/>
            <person name="Lane C.E."/>
            <person name="Keeling P.J."/>
            <person name="Gray M.W."/>
            <person name="Grigoriev I.V."/>
            <person name="Archibald J.M."/>
        </authorList>
    </citation>
    <scope>NUCLEOTIDE SEQUENCE</scope>
    <source>
        <strain evidence="11">CCMP2712</strain>
    </source>
</reference>
<evidence type="ECO:0000313" key="11">
    <source>
        <dbReference type="Proteomes" id="UP000011087"/>
    </source>
</evidence>